<evidence type="ECO:0000313" key="1">
    <source>
        <dbReference type="EMBL" id="CAF0868462.1"/>
    </source>
</evidence>
<protein>
    <submittedName>
        <fullName evidence="1">Uncharacterized protein</fullName>
    </submittedName>
</protein>
<dbReference type="OrthoDB" id="342942at2759"/>
<dbReference type="AlphaFoldDB" id="A0A813X019"/>
<reference evidence="1" key="1">
    <citation type="submission" date="2021-02" db="EMBL/GenBank/DDBJ databases">
        <authorList>
            <person name="Nowell W R."/>
        </authorList>
    </citation>
    <scope>NUCLEOTIDE SEQUENCE</scope>
    <source>
        <strain evidence="1">Ploen Becks lab</strain>
    </source>
</reference>
<evidence type="ECO:0000313" key="2">
    <source>
        <dbReference type="Proteomes" id="UP000663879"/>
    </source>
</evidence>
<sequence length="417" mass="49677">MKDIYANIFNDISDKNSFKIWCMLKCELCSRLIRKPYRLPCNALICKKHFPLKNLNSLNEKCEFFCIFCRQMHEIYNFPKNEQYDQIENLKSTDPKSYEDFILRANFLTSIDSEMIQLFDLLLHPRTYVRNLYDAMKHSIQEENVDVLTKIDDIRDSLLIEVADWKIQCENEIGNINPERIKVNNVTKMQLDYIINKCSNLDPNEHSLFSKYLTDLIHFCNKEYFEISLALTHNLNYDGRESYTSPYDFTLIKDQGFKQIQGDHFQNYFFTIQNFKSLVKKEESSFREMDFVFKDFDINIFFKMVQKDNEKYLGFDILMRPKDVPTSKRIDLSLEFKIIANDPKDNYSKAFNILVDDYPIYLDSSDFLKIDELLSRKFYKSKKDCVCFELFIFIRPVKLDAESDLDNNQESTDSNLL</sequence>
<name>A0A813X019_9BILA</name>
<gene>
    <name evidence="1" type="ORF">OXX778_LOCUS9807</name>
</gene>
<dbReference type="EMBL" id="CAJNOC010001481">
    <property type="protein sequence ID" value="CAF0868462.1"/>
    <property type="molecule type" value="Genomic_DNA"/>
</dbReference>
<accession>A0A813X019</accession>
<keyword evidence="2" id="KW-1185">Reference proteome</keyword>
<organism evidence="1 2">
    <name type="scientific">Brachionus calyciflorus</name>
    <dbReference type="NCBI Taxonomy" id="104777"/>
    <lineage>
        <taxon>Eukaryota</taxon>
        <taxon>Metazoa</taxon>
        <taxon>Spiralia</taxon>
        <taxon>Gnathifera</taxon>
        <taxon>Rotifera</taxon>
        <taxon>Eurotatoria</taxon>
        <taxon>Monogononta</taxon>
        <taxon>Pseudotrocha</taxon>
        <taxon>Ploima</taxon>
        <taxon>Brachionidae</taxon>
        <taxon>Brachionus</taxon>
    </lineage>
</organism>
<dbReference type="Proteomes" id="UP000663879">
    <property type="component" value="Unassembled WGS sequence"/>
</dbReference>
<proteinExistence type="predicted"/>
<comment type="caution">
    <text evidence="1">The sequence shown here is derived from an EMBL/GenBank/DDBJ whole genome shotgun (WGS) entry which is preliminary data.</text>
</comment>